<evidence type="ECO:0000313" key="7">
    <source>
        <dbReference type="EMBL" id="MFD2276437.1"/>
    </source>
</evidence>
<evidence type="ECO:0000256" key="1">
    <source>
        <dbReference type="ARBA" id="ARBA00004141"/>
    </source>
</evidence>
<dbReference type="RefSeq" id="WP_377094110.1">
    <property type="nucleotide sequence ID" value="NZ_JBHSJM010000001.1"/>
</dbReference>
<evidence type="ECO:0000256" key="2">
    <source>
        <dbReference type="ARBA" id="ARBA00022692"/>
    </source>
</evidence>
<comment type="similarity">
    <text evidence="5">Belongs to the FNT transporter (TC 1.A.16) family.</text>
</comment>
<feature type="transmembrane region" description="Helical" evidence="6">
    <location>
        <begin position="200"/>
        <end position="225"/>
    </location>
</feature>
<evidence type="ECO:0000256" key="4">
    <source>
        <dbReference type="ARBA" id="ARBA00023136"/>
    </source>
</evidence>
<feature type="transmembrane region" description="Helical" evidence="6">
    <location>
        <begin position="245"/>
        <end position="262"/>
    </location>
</feature>
<name>A0ABW5E1G4_9BACT</name>
<dbReference type="Proteomes" id="UP001597297">
    <property type="component" value="Unassembled WGS sequence"/>
</dbReference>
<dbReference type="Gene3D" id="1.20.1080.10">
    <property type="entry name" value="Glycerol uptake facilitator protein"/>
    <property type="match status" value="1"/>
</dbReference>
<proteinExistence type="inferred from homology"/>
<organism evidence="7 8">
    <name type="scientific">Rubritalea spongiae</name>
    <dbReference type="NCBI Taxonomy" id="430797"/>
    <lineage>
        <taxon>Bacteria</taxon>
        <taxon>Pseudomonadati</taxon>
        <taxon>Verrucomicrobiota</taxon>
        <taxon>Verrucomicrobiia</taxon>
        <taxon>Verrucomicrobiales</taxon>
        <taxon>Rubritaleaceae</taxon>
        <taxon>Rubritalea</taxon>
    </lineage>
</organism>
<reference evidence="8" key="1">
    <citation type="journal article" date="2019" name="Int. J. Syst. Evol. Microbiol.">
        <title>The Global Catalogue of Microorganisms (GCM) 10K type strain sequencing project: providing services to taxonomists for standard genome sequencing and annotation.</title>
        <authorList>
            <consortium name="The Broad Institute Genomics Platform"/>
            <consortium name="The Broad Institute Genome Sequencing Center for Infectious Disease"/>
            <person name="Wu L."/>
            <person name="Ma J."/>
        </authorList>
    </citation>
    <scope>NUCLEOTIDE SEQUENCE [LARGE SCALE GENOMIC DNA]</scope>
    <source>
        <strain evidence="8">JCM 16545</strain>
    </source>
</reference>
<gene>
    <name evidence="7" type="ORF">ACFSQZ_08145</name>
</gene>
<feature type="transmembrane region" description="Helical" evidence="6">
    <location>
        <begin position="163"/>
        <end position="188"/>
    </location>
</feature>
<dbReference type="EMBL" id="JBHUJC010000024">
    <property type="protein sequence ID" value="MFD2276437.1"/>
    <property type="molecule type" value="Genomic_DNA"/>
</dbReference>
<feature type="transmembrane region" description="Helical" evidence="6">
    <location>
        <begin position="29"/>
        <end position="50"/>
    </location>
</feature>
<evidence type="ECO:0000256" key="5">
    <source>
        <dbReference type="ARBA" id="ARBA00049660"/>
    </source>
</evidence>
<feature type="transmembrane region" description="Helical" evidence="6">
    <location>
        <begin position="105"/>
        <end position="127"/>
    </location>
</feature>
<protein>
    <submittedName>
        <fullName evidence="7">Formate/nitrite transporter family protein</fullName>
    </submittedName>
</protein>
<evidence type="ECO:0000313" key="8">
    <source>
        <dbReference type="Proteomes" id="UP001597297"/>
    </source>
</evidence>
<feature type="transmembrane region" description="Helical" evidence="6">
    <location>
        <begin position="56"/>
        <end position="84"/>
    </location>
</feature>
<accession>A0ABW5E1G4</accession>
<keyword evidence="2 6" id="KW-0812">Transmembrane</keyword>
<keyword evidence="3 6" id="KW-1133">Transmembrane helix</keyword>
<comment type="subcellular location">
    <subcellularLocation>
        <location evidence="1">Membrane</location>
        <topology evidence="1">Multi-pass membrane protein</topology>
    </subcellularLocation>
</comment>
<evidence type="ECO:0000256" key="6">
    <source>
        <dbReference type="SAM" id="Phobius"/>
    </source>
</evidence>
<dbReference type="PANTHER" id="PTHR30520:SF6">
    <property type="entry name" value="FORMATE_NITRATE FAMILY TRANSPORTER (EUROFUNG)"/>
    <property type="match status" value="1"/>
</dbReference>
<evidence type="ECO:0000256" key="3">
    <source>
        <dbReference type="ARBA" id="ARBA00022989"/>
    </source>
</evidence>
<dbReference type="PANTHER" id="PTHR30520">
    <property type="entry name" value="FORMATE TRANSPORTER-RELATED"/>
    <property type="match status" value="1"/>
</dbReference>
<dbReference type="Pfam" id="PF01226">
    <property type="entry name" value="Form_Nir_trans"/>
    <property type="match status" value="1"/>
</dbReference>
<comment type="caution">
    <text evidence="7">The sequence shown here is derived from an EMBL/GenBank/DDBJ whole genome shotgun (WGS) entry which is preliminary data.</text>
</comment>
<sequence length="271" mass="29891">MDYLPPNELAKKMIEAGEEKLFMSTKDTIIRGIGAGALLTLAAFFALTVITKTGSLIFGAILFPIGFIMLNMLKFDLVTGVFTLAPLPVINGNKGCTWAKVFRNWSLVFCSNFVGALFVVFLASFSVRFGYSGETSEIFPAFHTLLAKVGEGRTLGFEKFGTMGWFTCFVRGILCNWMVSMGVIGAIYARSSIGKFFCMWAPIMCFFFMVFEHAVVNMFLFPFAMTMGADITVADFFLWNEIPTVLGNIVGGLGLVGLPIYLTHYKKEKAA</sequence>
<keyword evidence="4 6" id="KW-0472">Membrane</keyword>
<dbReference type="InterPro" id="IPR023271">
    <property type="entry name" value="Aquaporin-like"/>
</dbReference>
<dbReference type="InterPro" id="IPR000292">
    <property type="entry name" value="For/NO2_transpt"/>
</dbReference>
<keyword evidence="8" id="KW-1185">Reference proteome</keyword>